<feature type="region of interest" description="Disordered" evidence="1">
    <location>
        <begin position="1"/>
        <end position="33"/>
    </location>
</feature>
<reference evidence="2" key="2">
    <citation type="submission" date="2020-05" db="UniProtKB">
        <authorList>
            <consortium name="EnsemblMetazoa"/>
        </authorList>
    </citation>
    <scope>IDENTIFICATION</scope>
    <source>
        <strain evidence="2">CM1001059</strain>
    </source>
</reference>
<dbReference type="EnsemblMetazoa" id="AMEC018886-RA">
    <property type="protein sequence ID" value="AMEC018886-PA"/>
    <property type="gene ID" value="AMEC018886"/>
</dbReference>
<accession>A0A182UEE5</accession>
<name>A0A182UEE5_9DIPT</name>
<evidence type="ECO:0000313" key="3">
    <source>
        <dbReference type="Proteomes" id="UP000075902"/>
    </source>
</evidence>
<evidence type="ECO:0000313" key="2">
    <source>
        <dbReference type="EnsemblMetazoa" id="AMEC018886-PA"/>
    </source>
</evidence>
<organism evidence="2 3">
    <name type="scientific">Anopheles melas</name>
    <dbReference type="NCBI Taxonomy" id="34690"/>
    <lineage>
        <taxon>Eukaryota</taxon>
        <taxon>Metazoa</taxon>
        <taxon>Ecdysozoa</taxon>
        <taxon>Arthropoda</taxon>
        <taxon>Hexapoda</taxon>
        <taxon>Insecta</taxon>
        <taxon>Pterygota</taxon>
        <taxon>Neoptera</taxon>
        <taxon>Endopterygota</taxon>
        <taxon>Diptera</taxon>
        <taxon>Nematocera</taxon>
        <taxon>Culicoidea</taxon>
        <taxon>Culicidae</taxon>
        <taxon>Anophelinae</taxon>
        <taxon>Anopheles</taxon>
    </lineage>
</organism>
<proteinExistence type="predicted"/>
<sequence length="115" mass="12826">MGGDGGGIAGMRSNRRQSLPPHPSGDDDPYLYGGLHDNLVLTDDYRAMSAQAGYAEQQQQQQTFTAAPIKPSQLSHLPHSQMMMQQHHHSQQSAKIIKPKYCHHIQRLLPPARFS</sequence>
<feature type="region of interest" description="Disordered" evidence="1">
    <location>
        <begin position="50"/>
        <end position="95"/>
    </location>
</feature>
<evidence type="ECO:0000256" key="1">
    <source>
        <dbReference type="SAM" id="MobiDB-lite"/>
    </source>
</evidence>
<dbReference type="VEuPathDB" id="VectorBase:AMEC018886"/>
<keyword evidence="3" id="KW-1185">Reference proteome</keyword>
<dbReference type="AlphaFoldDB" id="A0A182UEE5"/>
<protein>
    <submittedName>
        <fullName evidence="2">Uncharacterized protein</fullName>
    </submittedName>
</protein>
<reference evidence="3" key="1">
    <citation type="submission" date="2014-01" db="EMBL/GenBank/DDBJ databases">
        <title>The Genome Sequence of Anopheles melas CM1001059_A (V2).</title>
        <authorList>
            <consortium name="The Broad Institute Genomics Platform"/>
            <person name="Neafsey D.E."/>
            <person name="Besansky N."/>
            <person name="Howell P."/>
            <person name="Walton C."/>
            <person name="Young S.K."/>
            <person name="Zeng Q."/>
            <person name="Gargeya S."/>
            <person name="Fitzgerald M."/>
            <person name="Haas B."/>
            <person name="Abouelleil A."/>
            <person name="Allen A.W."/>
            <person name="Alvarado L."/>
            <person name="Arachchi H.M."/>
            <person name="Berlin A.M."/>
            <person name="Chapman S.B."/>
            <person name="Gainer-Dewar J."/>
            <person name="Goldberg J."/>
            <person name="Griggs A."/>
            <person name="Gujja S."/>
            <person name="Hansen M."/>
            <person name="Howarth C."/>
            <person name="Imamovic A."/>
            <person name="Ireland A."/>
            <person name="Larimer J."/>
            <person name="McCowan C."/>
            <person name="Murphy C."/>
            <person name="Pearson M."/>
            <person name="Poon T.W."/>
            <person name="Priest M."/>
            <person name="Roberts A."/>
            <person name="Saif S."/>
            <person name="Shea T."/>
            <person name="Sisk P."/>
            <person name="Sykes S."/>
            <person name="Wortman J."/>
            <person name="Nusbaum C."/>
            <person name="Birren B."/>
        </authorList>
    </citation>
    <scope>NUCLEOTIDE SEQUENCE [LARGE SCALE GENOMIC DNA]</scope>
    <source>
        <strain evidence="3">CM1001059</strain>
    </source>
</reference>
<dbReference type="Proteomes" id="UP000075902">
    <property type="component" value="Unassembled WGS sequence"/>
</dbReference>